<keyword evidence="1" id="KW-0805">Transcription regulation</keyword>
<evidence type="ECO:0000256" key="1">
    <source>
        <dbReference type="ARBA" id="ARBA00023015"/>
    </source>
</evidence>
<dbReference type="Gene3D" id="3.40.50.10490">
    <property type="entry name" value="Glucose-6-phosphate isomerase like protein, domain 1"/>
    <property type="match status" value="1"/>
</dbReference>
<dbReference type="InterPro" id="IPR001347">
    <property type="entry name" value="SIS_dom"/>
</dbReference>
<accession>A0ABW2NLS3</accession>
<sequence>MSQEPKRALASIRTNINRLRGKEAVIAAYILENPRNIIHMTISQLSEELGVADSTVFRFCQKTGFSGFQSFKIALASEVITPLEDIHEKIHADDSVSAITEKVIRSNMKSLEDTLAVHDEKEMERAVKFVVEARTIGFFGNGGSAIVALDGYHKFLRAGLSAFSNMDSHLQIMSAARLGREDLAIVVSHTGSTKDTLDVIRVIKERQVPIIGITNQAISPLSKAADVKLFTVSEETDFRSEALASRIAQLSLMDALYTNVMMARGDAGREALEQMRKAIALKRI</sequence>
<dbReference type="RefSeq" id="WP_232524107.1">
    <property type="nucleotide sequence ID" value="NZ_JBHTCT010000032.1"/>
</dbReference>
<dbReference type="InterPro" id="IPR046348">
    <property type="entry name" value="SIS_dom_sf"/>
</dbReference>
<feature type="domain" description="SIS" evidence="5">
    <location>
        <begin position="126"/>
        <end position="266"/>
    </location>
</feature>
<dbReference type="SUPFAM" id="SSF46689">
    <property type="entry name" value="Homeodomain-like"/>
    <property type="match status" value="1"/>
</dbReference>
<keyword evidence="3" id="KW-0804">Transcription</keyword>
<evidence type="ECO:0000313" key="7">
    <source>
        <dbReference type="Proteomes" id="UP001596483"/>
    </source>
</evidence>
<dbReference type="Pfam" id="PF01418">
    <property type="entry name" value="HTH_6"/>
    <property type="match status" value="1"/>
</dbReference>
<dbReference type="PROSITE" id="PS51464">
    <property type="entry name" value="SIS"/>
    <property type="match status" value="1"/>
</dbReference>
<evidence type="ECO:0000256" key="2">
    <source>
        <dbReference type="ARBA" id="ARBA00023125"/>
    </source>
</evidence>
<dbReference type="InterPro" id="IPR000281">
    <property type="entry name" value="HTH_RpiR"/>
</dbReference>
<dbReference type="PANTHER" id="PTHR30514:SF1">
    <property type="entry name" value="HTH-TYPE TRANSCRIPTIONAL REGULATOR HEXR-RELATED"/>
    <property type="match status" value="1"/>
</dbReference>
<evidence type="ECO:0000256" key="3">
    <source>
        <dbReference type="ARBA" id="ARBA00023163"/>
    </source>
</evidence>
<dbReference type="InterPro" id="IPR035472">
    <property type="entry name" value="RpiR-like_SIS"/>
</dbReference>
<gene>
    <name evidence="6" type="ORF">ACFQQH_11100</name>
</gene>
<name>A0ABW2NLS3_9BACL</name>
<evidence type="ECO:0000259" key="5">
    <source>
        <dbReference type="PROSITE" id="PS51464"/>
    </source>
</evidence>
<dbReference type="PROSITE" id="PS51071">
    <property type="entry name" value="HTH_RPIR"/>
    <property type="match status" value="1"/>
</dbReference>
<protein>
    <submittedName>
        <fullName evidence="6">MurR/RpiR family transcriptional regulator</fullName>
    </submittedName>
</protein>
<proteinExistence type="predicted"/>
<evidence type="ECO:0000259" key="4">
    <source>
        <dbReference type="PROSITE" id="PS51071"/>
    </source>
</evidence>
<evidence type="ECO:0000313" key="6">
    <source>
        <dbReference type="EMBL" id="MFC7365661.1"/>
    </source>
</evidence>
<dbReference type="CDD" id="cd05013">
    <property type="entry name" value="SIS_RpiR"/>
    <property type="match status" value="1"/>
</dbReference>
<dbReference type="InterPro" id="IPR047640">
    <property type="entry name" value="RpiR-like"/>
</dbReference>
<keyword evidence="7" id="KW-1185">Reference proteome</keyword>
<reference evidence="7" key="1">
    <citation type="journal article" date="2019" name="Int. J. Syst. Evol. Microbiol.">
        <title>The Global Catalogue of Microorganisms (GCM) 10K type strain sequencing project: providing services to taxonomists for standard genome sequencing and annotation.</title>
        <authorList>
            <consortium name="The Broad Institute Genomics Platform"/>
            <consortium name="The Broad Institute Genome Sequencing Center for Infectious Disease"/>
            <person name="Wu L."/>
            <person name="Ma J."/>
        </authorList>
    </citation>
    <scope>NUCLEOTIDE SEQUENCE [LARGE SCALE GENOMIC DNA]</scope>
    <source>
        <strain evidence="7">JCM 4738</strain>
    </source>
</reference>
<dbReference type="SUPFAM" id="SSF53697">
    <property type="entry name" value="SIS domain"/>
    <property type="match status" value="1"/>
</dbReference>
<dbReference type="Proteomes" id="UP001596483">
    <property type="component" value="Unassembled WGS sequence"/>
</dbReference>
<dbReference type="EMBL" id="JBHTCT010000032">
    <property type="protein sequence ID" value="MFC7365661.1"/>
    <property type="molecule type" value="Genomic_DNA"/>
</dbReference>
<keyword evidence="2" id="KW-0238">DNA-binding</keyword>
<dbReference type="PANTHER" id="PTHR30514">
    <property type="entry name" value="GLUCOKINASE"/>
    <property type="match status" value="1"/>
</dbReference>
<dbReference type="Gene3D" id="1.10.10.10">
    <property type="entry name" value="Winged helix-like DNA-binding domain superfamily/Winged helix DNA-binding domain"/>
    <property type="match status" value="1"/>
</dbReference>
<comment type="caution">
    <text evidence="6">The sequence shown here is derived from an EMBL/GenBank/DDBJ whole genome shotgun (WGS) entry which is preliminary data.</text>
</comment>
<dbReference type="InterPro" id="IPR036388">
    <property type="entry name" value="WH-like_DNA-bd_sf"/>
</dbReference>
<organism evidence="6 7">
    <name type="scientific">Bhargavaea changchunensis</name>
    <dbReference type="NCBI Taxonomy" id="2134037"/>
    <lineage>
        <taxon>Bacteria</taxon>
        <taxon>Bacillati</taxon>
        <taxon>Bacillota</taxon>
        <taxon>Bacilli</taxon>
        <taxon>Bacillales</taxon>
        <taxon>Caryophanaceae</taxon>
        <taxon>Bhargavaea</taxon>
    </lineage>
</organism>
<feature type="domain" description="HTH rpiR-type" evidence="4">
    <location>
        <begin position="6"/>
        <end position="82"/>
    </location>
</feature>
<dbReference type="Pfam" id="PF01380">
    <property type="entry name" value="SIS"/>
    <property type="match status" value="1"/>
</dbReference>
<dbReference type="InterPro" id="IPR009057">
    <property type="entry name" value="Homeodomain-like_sf"/>
</dbReference>